<evidence type="ECO:0000256" key="5">
    <source>
        <dbReference type="PROSITE-ProRule" id="PRU01161"/>
    </source>
</evidence>
<dbReference type="EMBL" id="CH476615">
    <property type="protein sequence ID" value="EEP77873.1"/>
    <property type="molecule type" value="Genomic_DNA"/>
</dbReference>
<comment type="subcellular location">
    <subcellularLocation>
        <location evidence="6">Membrane</location>
        <topology evidence="6">Single-pass membrane protein</topology>
    </subcellularLocation>
</comment>
<comment type="function">
    <text evidence="6">Lipid hydrolase.</text>
</comment>
<dbReference type="FunCoup" id="C4JHN6">
    <property type="interactions" value="120"/>
</dbReference>
<dbReference type="InterPro" id="IPR016035">
    <property type="entry name" value="Acyl_Trfase/lysoPLipase"/>
</dbReference>
<evidence type="ECO:0000256" key="1">
    <source>
        <dbReference type="ARBA" id="ARBA00002682"/>
    </source>
</evidence>
<organism evidence="9 10">
    <name type="scientific">Uncinocarpus reesii (strain UAMH 1704)</name>
    <dbReference type="NCBI Taxonomy" id="336963"/>
    <lineage>
        <taxon>Eukaryota</taxon>
        <taxon>Fungi</taxon>
        <taxon>Dikarya</taxon>
        <taxon>Ascomycota</taxon>
        <taxon>Pezizomycotina</taxon>
        <taxon>Eurotiomycetes</taxon>
        <taxon>Eurotiomycetidae</taxon>
        <taxon>Onygenales</taxon>
        <taxon>Onygenaceae</taxon>
        <taxon>Uncinocarpus</taxon>
    </lineage>
</organism>
<dbReference type="VEuPathDB" id="FungiDB:UREG_02722"/>
<dbReference type="CDD" id="cd07230">
    <property type="entry name" value="Pat_TGL4-5_like"/>
    <property type="match status" value="1"/>
</dbReference>
<dbReference type="InterPro" id="IPR021771">
    <property type="entry name" value="Triacylglycerol_lipase_N"/>
</dbReference>
<dbReference type="InterPro" id="IPR050301">
    <property type="entry name" value="NTE"/>
</dbReference>
<protein>
    <recommendedName>
        <fullName evidence="6">Patatin-like phospholipase domain-containing protein</fullName>
        <ecNumber evidence="6">3.1.1.-</ecNumber>
    </recommendedName>
</protein>
<dbReference type="SUPFAM" id="SSF52151">
    <property type="entry name" value="FabD/lysophospholipase-like"/>
    <property type="match status" value="1"/>
</dbReference>
<feature type="region of interest" description="Disordered" evidence="7">
    <location>
        <begin position="602"/>
        <end position="708"/>
    </location>
</feature>
<dbReference type="RefSeq" id="XP_002543206.1">
    <property type="nucleotide sequence ID" value="XM_002543160.1"/>
</dbReference>
<dbReference type="Gene3D" id="3.40.1090.10">
    <property type="entry name" value="Cytosolic phospholipase A2 catalytic domain"/>
    <property type="match status" value="2"/>
</dbReference>
<dbReference type="OrthoDB" id="10049244at2759"/>
<keyword evidence="10" id="KW-1185">Reference proteome</keyword>
<comment type="similarity">
    <text evidence="6">Belongs to the PLPL family.</text>
</comment>
<comment type="caution">
    <text evidence="5">Lacks conserved residue(s) required for the propagation of feature annotation.</text>
</comment>
<feature type="compositionally biased region" description="Basic residues" evidence="7">
    <location>
        <begin position="636"/>
        <end position="649"/>
    </location>
</feature>
<reference evidence="10" key="1">
    <citation type="journal article" date="2009" name="Genome Res.">
        <title>Comparative genomic analyses of the human fungal pathogens Coccidioides and their relatives.</title>
        <authorList>
            <person name="Sharpton T.J."/>
            <person name="Stajich J.E."/>
            <person name="Rounsley S.D."/>
            <person name="Gardner M.J."/>
            <person name="Wortman J.R."/>
            <person name="Jordar V.S."/>
            <person name="Maiti R."/>
            <person name="Kodira C.D."/>
            <person name="Neafsey D.E."/>
            <person name="Zeng Q."/>
            <person name="Hung C.-Y."/>
            <person name="McMahan C."/>
            <person name="Muszewska A."/>
            <person name="Grynberg M."/>
            <person name="Mandel M.A."/>
            <person name="Kellner E.M."/>
            <person name="Barker B.M."/>
            <person name="Galgiani J.N."/>
            <person name="Orbach M.J."/>
            <person name="Kirkland T.N."/>
            <person name="Cole G.T."/>
            <person name="Henn M.R."/>
            <person name="Birren B.W."/>
            <person name="Taylor J.W."/>
        </authorList>
    </citation>
    <scope>NUCLEOTIDE SEQUENCE [LARGE SCALE GENOMIC DNA]</scope>
    <source>
        <strain evidence="10">UAMH 1704</strain>
    </source>
</reference>
<keyword evidence="2 5" id="KW-0378">Hydrolase</keyword>
<dbReference type="Pfam" id="PF11815">
    <property type="entry name" value="DUF3336"/>
    <property type="match status" value="1"/>
</dbReference>
<dbReference type="eggNOG" id="KOG2214">
    <property type="taxonomic scope" value="Eukaryota"/>
</dbReference>
<feature type="domain" description="PNPLA" evidence="8">
    <location>
        <begin position="216"/>
        <end position="413"/>
    </location>
</feature>
<dbReference type="GO" id="GO:0006641">
    <property type="term" value="P:triglyceride metabolic process"/>
    <property type="evidence" value="ECO:0007669"/>
    <property type="project" value="UniProtKB-ARBA"/>
</dbReference>
<dbReference type="GO" id="GO:0004806">
    <property type="term" value="F:triacylglycerol lipase activity"/>
    <property type="evidence" value="ECO:0007669"/>
    <property type="project" value="InterPro"/>
</dbReference>
<dbReference type="InterPro" id="IPR002641">
    <property type="entry name" value="PNPLA_dom"/>
</dbReference>
<dbReference type="InParanoid" id="C4JHN6"/>
<name>C4JHN6_UNCRE</name>
<dbReference type="GO" id="GO:0016020">
    <property type="term" value="C:membrane"/>
    <property type="evidence" value="ECO:0007669"/>
    <property type="project" value="UniProtKB-SubCell"/>
</dbReference>
<feature type="compositionally biased region" description="Low complexity" evidence="7">
    <location>
        <begin position="666"/>
        <end position="678"/>
    </location>
</feature>
<dbReference type="PANTHER" id="PTHR14226:SF10">
    <property type="entry name" value="TRIACYLGLYCEROL LIPASE 4-RELATED"/>
    <property type="match status" value="1"/>
</dbReference>
<feature type="active site" description="Nucleophile" evidence="5">
    <location>
        <position position="249"/>
    </location>
</feature>
<feature type="compositionally biased region" description="Basic and acidic residues" evidence="7">
    <location>
        <begin position="618"/>
        <end position="634"/>
    </location>
</feature>
<keyword evidence="3 5" id="KW-0442">Lipid degradation</keyword>
<evidence type="ECO:0000256" key="7">
    <source>
        <dbReference type="SAM" id="MobiDB-lite"/>
    </source>
</evidence>
<dbReference type="AlphaFoldDB" id="C4JHN6"/>
<dbReference type="EC" id="3.1.1.-" evidence="6"/>
<feature type="compositionally biased region" description="Polar residues" evidence="7">
    <location>
        <begin position="775"/>
        <end position="792"/>
    </location>
</feature>
<evidence type="ECO:0000256" key="3">
    <source>
        <dbReference type="ARBA" id="ARBA00022963"/>
    </source>
</evidence>
<dbReference type="GeneID" id="8437507"/>
<keyword evidence="4 5" id="KW-0443">Lipid metabolism</keyword>
<dbReference type="Proteomes" id="UP000002058">
    <property type="component" value="Unassembled WGS sequence"/>
</dbReference>
<evidence type="ECO:0000259" key="8">
    <source>
        <dbReference type="PROSITE" id="PS51635"/>
    </source>
</evidence>
<dbReference type="Pfam" id="PF01734">
    <property type="entry name" value="Patatin"/>
    <property type="match status" value="1"/>
</dbReference>
<accession>C4JHN6</accession>
<evidence type="ECO:0000256" key="2">
    <source>
        <dbReference type="ARBA" id="ARBA00022801"/>
    </source>
</evidence>
<dbReference type="KEGG" id="ure:UREG_02722"/>
<evidence type="ECO:0000313" key="9">
    <source>
        <dbReference type="EMBL" id="EEP77873.1"/>
    </source>
</evidence>
<feature type="short sequence motif" description="GXSXG" evidence="5">
    <location>
        <begin position="247"/>
        <end position="251"/>
    </location>
</feature>
<proteinExistence type="inferred from homology"/>
<dbReference type="STRING" id="336963.C4JHN6"/>
<sequence>MSSITDTTIPILSLLTALKRSGLGSLPKRASIPFLSSLIGKPLDRASLIIYSIRGYLLSEEDEQFLRTEKERRSLSWNLYSASNLHEWLRAAGALDNFEGNNEWKLLDESDEYDYTLVRDKLDDLERALSHKDFGAIIHNIRTSLGRDLANMTNPELYKHTYIGTKNLIDLYVTTATNAVSMVLDIAENLEFGIEESRHLLEQLHATRQGFGRTALLLSGGATFGMNHTGVLKTLWQMRLLPRVISGSSAGSIVAGVICAHLDSEMPKIFLSFGSGDFSVFESGDEVENIGRRLHRFLASGSFFDVGHLKKVMRSLLGNVTFLEAYNRTRRVLNITVSHANPHELPRLLNYITSPNVTIWSAIVTSCSAPMMFATSQLMAKDPTTGEVREWGDSLVQWIDGSVDSDLPMTRLAEMFNVNHFIVSQVNPHVMPFVPPEEALLFAELSKRRQRSEDSSLDFAKELVKEEITSKARMLAEAGILPNALRKFASVMSQEYYGDINIFPEITYEVFPSMLRNPTPDFMLRACLSGERATWPKLGRIRNHCAVEFALDDAVMIMREKIAAAASEADIPMERISSYLEGDMFLREAPLEADPELVQQVEERKAHARAHTHVNAGHRPESGKRAHFRPDSQRASRPHAQHSRYRTKPSRPALKTTQSVPRDRSPSAASASSLNRPSWTNCRSLSSMDSRIPTKSEKHRATTPPNRQVFIQSPMLPTDHQHATQPAHRAVNSKLPLQGTHLPHFIMAIERRTPQSQSCNRDYRKLLRKKPSDPTDWSKNNQAISSDSHYFS</sequence>
<dbReference type="PROSITE" id="PS51635">
    <property type="entry name" value="PNPLA"/>
    <property type="match status" value="1"/>
</dbReference>
<evidence type="ECO:0000256" key="6">
    <source>
        <dbReference type="RuleBase" id="RU362055"/>
    </source>
</evidence>
<dbReference type="GO" id="GO:0016042">
    <property type="term" value="P:lipid catabolic process"/>
    <property type="evidence" value="ECO:0007669"/>
    <property type="project" value="UniProtKB-UniRule"/>
</dbReference>
<feature type="compositionally biased region" description="Polar residues" evidence="7">
    <location>
        <begin position="679"/>
        <end position="689"/>
    </location>
</feature>
<feature type="active site" description="Proton acceptor" evidence="5">
    <location>
        <position position="400"/>
    </location>
</feature>
<gene>
    <name evidence="9" type="ORF">UREG_02722</name>
</gene>
<evidence type="ECO:0000313" key="10">
    <source>
        <dbReference type="Proteomes" id="UP000002058"/>
    </source>
</evidence>
<dbReference type="PANTHER" id="PTHR14226">
    <property type="entry name" value="NEUROPATHY TARGET ESTERASE/SWISS CHEESE D.MELANOGASTER"/>
    <property type="match status" value="1"/>
</dbReference>
<evidence type="ECO:0000256" key="4">
    <source>
        <dbReference type="ARBA" id="ARBA00023098"/>
    </source>
</evidence>
<comment type="function">
    <text evidence="1">Probable lipid hydrolase.</text>
</comment>
<dbReference type="HOGENOM" id="CLU_009031_1_2_1"/>
<feature type="region of interest" description="Disordered" evidence="7">
    <location>
        <begin position="767"/>
        <end position="792"/>
    </location>
</feature>